<organism evidence="2 3">
    <name type="scientific">Streptomonospora halophila</name>
    <dbReference type="NCBI Taxonomy" id="427369"/>
    <lineage>
        <taxon>Bacteria</taxon>
        <taxon>Bacillati</taxon>
        <taxon>Actinomycetota</taxon>
        <taxon>Actinomycetes</taxon>
        <taxon>Streptosporangiales</taxon>
        <taxon>Nocardiopsidaceae</taxon>
        <taxon>Streptomonospora</taxon>
    </lineage>
</organism>
<sequence>MTSPLLAGAYGVEAEFAAIVARVDPFSEPDYETFEEDDDQPVDDDAPVVDWP</sequence>
<gene>
    <name evidence="2" type="ORF">GCM10023224_45080</name>
</gene>
<proteinExistence type="predicted"/>
<dbReference type="RefSeq" id="WP_344147037.1">
    <property type="nucleotide sequence ID" value="NZ_BAABIK010000033.1"/>
</dbReference>
<dbReference type="EMBL" id="BAABIK010000033">
    <property type="protein sequence ID" value="GAA4954642.1"/>
    <property type="molecule type" value="Genomic_DNA"/>
</dbReference>
<protein>
    <submittedName>
        <fullName evidence="2">Uncharacterized protein</fullName>
    </submittedName>
</protein>
<keyword evidence="3" id="KW-1185">Reference proteome</keyword>
<evidence type="ECO:0000313" key="2">
    <source>
        <dbReference type="EMBL" id="GAA4954642.1"/>
    </source>
</evidence>
<evidence type="ECO:0000256" key="1">
    <source>
        <dbReference type="SAM" id="MobiDB-lite"/>
    </source>
</evidence>
<feature type="region of interest" description="Disordered" evidence="1">
    <location>
        <begin position="28"/>
        <end position="52"/>
    </location>
</feature>
<reference evidence="3" key="1">
    <citation type="journal article" date="2019" name="Int. J. Syst. Evol. Microbiol.">
        <title>The Global Catalogue of Microorganisms (GCM) 10K type strain sequencing project: providing services to taxonomists for standard genome sequencing and annotation.</title>
        <authorList>
            <consortium name="The Broad Institute Genomics Platform"/>
            <consortium name="The Broad Institute Genome Sequencing Center for Infectious Disease"/>
            <person name="Wu L."/>
            <person name="Ma J."/>
        </authorList>
    </citation>
    <scope>NUCLEOTIDE SEQUENCE [LARGE SCALE GENOMIC DNA]</scope>
    <source>
        <strain evidence="3">JCM 18123</strain>
    </source>
</reference>
<comment type="caution">
    <text evidence="2">The sequence shown here is derived from an EMBL/GenBank/DDBJ whole genome shotgun (WGS) entry which is preliminary data.</text>
</comment>
<accession>A0ABP9H3P3</accession>
<dbReference type="Proteomes" id="UP001499993">
    <property type="component" value="Unassembled WGS sequence"/>
</dbReference>
<evidence type="ECO:0000313" key="3">
    <source>
        <dbReference type="Proteomes" id="UP001499993"/>
    </source>
</evidence>
<name>A0ABP9H3P3_9ACTN</name>